<dbReference type="EMBL" id="SUNJ01011307">
    <property type="protein sequence ID" value="TPP58986.1"/>
    <property type="molecule type" value="Genomic_DNA"/>
</dbReference>
<keyword evidence="2" id="KW-0472">Membrane</keyword>
<dbReference type="Proteomes" id="UP000316759">
    <property type="component" value="Unassembled WGS sequence"/>
</dbReference>
<evidence type="ECO:0000313" key="4">
    <source>
        <dbReference type="Proteomes" id="UP000316759"/>
    </source>
</evidence>
<keyword evidence="4" id="KW-1185">Reference proteome</keyword>
<evidence type="ECO:0000256" key="1">
    <source>
        <dbReference type="SAM" id="MobiDB-lite"/>
    </source>
</evidence>
<evidence type="ECO:0000256" key="2">
    <source>
        <dbReference type="SAM" id="Phobius"/>
    </source>
</evidence>
<gene>
    <name evidence="3" type="ORF">FGIG_02299</name>
</gene>
<organism evidence="3 4">
    <name type="scientific">Fasciola gigantica</name>
    <name type="common">Giant liver fluke</name>
    <dbReference type="NCBI Taxonomy" id="46835"/>
    <lineage>
        <taxon>Eukaryota</taxon>
        <taxon>Metazoa</taxon>
        <taxon>Spiralia</taxon>
        <taxon>Lophotrochozoa</taxon>
        <taxon>Platyhelminthes</taxon>
        <taxon>Trematoda</taxon>
        <taxon>Digenea</taxon>
        <taxon>Plagiorchiida</taxon>
        <taxon>Echinostomata</taxon>
        <taxon>Echinostomatoidea</taxon>
        <taxon>Fasciolidae</taxon>
        <taxon>Fasciola</taxon>
    </lineage>
</organism>
<evidence type="ECO:0000313" key="3">
    <source>
        <dbReference type="EMBL" id="TPP58986.1"/>
    </source>
</evidence>
<feature type="transmembrane region" description="Helical" evidence="2">
    <location>
        <begin position="43"/>
        <end position="67"/>
    </location>
</feature>
<feature type="region of interest" description="Disordered" evidence="1">
    <location>
        <begin position="76"/>
        <end position="98"/>
    </location>
</feature>
<dbReference type="OrthoDB" id="10456939at2759"/>
<comment type="caution">
    <text evidence="3">The sequence shown here is derived from an EMBL/GenBank/DDBJ whole genome shotgun (WGS) entry which is preliminary data.</text>
</comment>
<name>A0A504YER6_FASGI</name>
<proteinExistence type="predicted"/>
<reference evidence="3 4" key="1">
    <citation type="submission" date="2019-04" db="EMBL/GenBank/DDBJ databases">
        <title>Annotation for the trematode Fasciola gigantica.</title>
        <authorList>
            <person name="Choi Y.-J."/>
        </authorList>
    </citation>
    <scope>NUCLEOTIDE SEQUENCE [LARGE SCALE GENOMIC DNA]</scope>
    <source>
        <strain evidence="3">Uganda_cow_1</strain>
    </source>
</reference>
<dbReference type="AlphaFoldDB" id="A0A504YER6"/>
<sequence length="98" mass="11222">MGIFSHCIPFFRLVDRSLLIPRAFMPSETELFPSPPEDTILDYVIHGALLIAAIIQVYFFVLALFPARSAVEVFRSRDTPQRQATTPRSSDRGKRKQR</sequence>
<protein>
    <submittedName>
        <fullName evidence="3">Uncharacterized protein</fullName>
    </submittedName>
</protein>
<keyword evidence="2" id="KW-0812">Transmembrane</keyword>
<accession>A0A504YER6</accession>
<keyword evidence="2" id="KW-1133">Transmembrane helix</keyword>